<dbReference type="EMBL" id="AHNR02000045">
    <property type="protein sequence ID" value="EKR54579.1"/>
    <property type="molecule type" value="Genomic_DNA"/>
</dbReference>
<dbReference type="GO" id="GO:0042262">
    <property type="term" value="P:DNA protection"/>
    <property type="evidence" value="ECO:0007669"/>
    <property type="project" value="InterPro"/>
</dbReference>
<accession>A0A0E2D3J1</accession>
<protein>
    <submittedName>
        <fullName evidence="1">Gam-like protein</fullName>
    </submittedName>
</protein>
<comment type="caution">
    <text evidence="1">The sequence shown here is derived from an EMBL/GenBank/DDBJ whole genome shotgun (WGS) entry which is preliminary data.</text>
</comment>
<proteinExistence type="predicted"/>
<dbReference type="SUPFAM" id="SSF161266">
    <property type="entry name" value="Gam-like"/>
    <property type="match status" value="1"/>
</dbReference>
<name>A0A0E2D3J1_LEPIR</name>
<sequence length="176" mass="20621">MSSTRPPKTLEDLNKQLQRLIEIESDLKRIDGDKNAEVETVRSKFTNTERELVFERESLDKQIRKYILNNKNLIFVNKKTVELPFATIKRIDSQEIEITDEKSKVLPPYTVDLVEKYYPDRATNVIQTKKTIKKNALKSWTDAELKKIGATRYHNTNINYVLRMELTETDIAKDSE</sequence>
<dbReference type="Pfam" id="PF07352">
    <property type="entry name" value="Phage_Mu_Gam"/>
    <property type="match status" value="1"/>
</dbReference>
<reference evidence="1 2" key="1">
    <citation type="submission" date="2012-10" db="EMBL/GenBank/DDBJ databases">
        <authorList>
            <person name="Harkins D.M."/>
            <person name="Durkin A.S."/>
            <person name="Brinkac L.M."/>
            <person name="Haft D.H."/>
            <person name="Selengut J.D."/>
            <person name="Sanka R."/>
            <person name="DePew J."/>
            <person name="Purushe J."/>
            <person name="Chanthongthip A."/>
            <person name="Lattana O."/>
            <person name="Phetsouvanh R."/>
            <person name="Newton P.N."/>
            <person name="Vinetz J.M."/>
            <person name="Sutton G.G."/>
            <person name="Nierman W.C."/>
            <person name="Fouts D.E."/>
        </authorList>
    </citation>
    <scope>NUCLEOTIDE SEQUENCE [LARGE SCALE GENOMIC DNA]</scope>
    <source>
        <strain evidence="1 2">UI 12758</strain>
    </source>
</reference>
<dbReference type="AlphaFoldDB" id="A0A0E2D3J1"/>
<dbReference type="Proteomes" id="UP000001340">
    <property type="component" value="Unassembled WGS sequence"/>
</dbReference>
<organism evidence="1 2">
    <name type="scientific">Leptospira interrogans str. UI 12758</name>
    <dbReference type="NCBI Taxonomy" id="1049938"/>
    <lineage>
        <taxon>Bacteria</taxon>
        <taxon>Pseudomonadati</taxon>
        <taxon>Spirochaetota</taxon>
        <taxon>Spirochaetia</taxon>
        <taxon>Leptospirales</taxon>
        <taxon>Leptospiraceae</taxon>
        <taxon>Leptospira</taxon>
    </lineage>
</organism>
<dbReference type="GO" id="GO:0003690">
    <property type="term" value="F:double-stranded DNA binding"/>
    <property type="evidence" value="ECO:0007669"/>
    <property type="project" value="InterPro"/>
</dbReference>
<dbReference type="RefSeq" id="WP_002124031.1">
    <property type="nucleotide sequence ID" value="NZ_AHNR02000045.1"/>
</dbReference>
<dbReference type="InterPro" id="IPR009951">
    <property type="entry name" value="Host-nuc_inhib_Gam"/>
</dbReference>
<gene>
    <name evidence="1" type="ORF">LEP1GSC105_2900</name>
</gene>
<evidence type="ECO:0000313" key="1">
    <source>
        <dbReference type="EMBL" id="EKR54579.1"/>
    </source>
</evidence>
<evidence type="ECO:0000313" key="2">
    <source>
        <dbReference type="Proteomes" id="UP000001340"/>
    </source>
</evidence>